<organism evidence="2 3">
    <name type="scientific">Spinactinospora alkalitolerans</name>
    <dbReference type="NCBI Taxonomy" id="687207"/>
    <lineage>
        <taxon>Bacteria</taxon>
        <taxon>Bacillati</taxon>
        <taxon>Actinomycetota</taxon>
        <taxon>Actinomycetes</taxon>
        <taxon>Streptosporangiales</taxon>
        <taxon>Nocardiopsidaceae</taxon>
        <taxon>Spinactinospora</taxon>
    </lineage>
</organism>
<reference evidence="2 3" key="1">
    <citation type="submission" date="2020-07" db="EMBL/GenBank/DDBJ databases">
        <title>Sequencing the genomes of 1000 actinobacteria strains.</title>
        <authorList>
            <person name="Klenk H.-P."/>
        </authorList>
    </citation>
    <scope>NUCLEOTIDE SEQUENCE [LARGE SCALE GENOMIC DNA]</scope>
    <source>
        <strain evidence="2 3">CXB654</strain>
    </source>
</reference>
<evidence type="ECO:0000256" key="1">
    <source>
        <dbReference type="SAM" id="MobiDB-lite"/>
    </source>
</evidence>
<proteinExistence type="predicted"/>
<feature type="compositionally biased region" description="Low complexity" evidence="1">
    <location>
        <begin position="399"/>
        <end position="408"/>
    </location>
</feature>
<feature type="region of interest" description="Disordered" evidence="1">
    <location>
        <begin position="350"/>
        <end position="472"/>
    </location>
</feature>
<feature type="compositionally biased region" description="Low complexity" evidence="1">
    <location>
        <begin position="416"/>
        <end position="435"/>
    </location>
</feature>
<gene>
    <name evidence="2" type="ORF">HDA32_002517</name>
</gene>
<protein>
    <submittedName>
        <fullName evidence="2">Uncharacterized protein</fullName>
    </submittedName>
</protein>
<dbReference type="AlphaFoldDB" id="A0A852TVS2"/>
<dbReference type="EMBL" id="JACCCC010000001">
    <property type="protein sequence ID" value="NYE47397.1"/>
    <property type="molecule type" value="Genomic_DNA"/>
</dbReference>
<dbReference type="Proteomes" id="UP000589036">
    <property type="component" value="Unassembled WGS sequence"/>
</dbReference>
<sequence length="472" mass="49141">MIDAFRAAFQELIDASLAADPQRFGPAVAEAYNLARQVPAEERNIALEALAPIFAGNHAVPGMAADLMVVAGALVEMGASPGEAGIEVLRRLRETGKGAGVFLYAWDKTGGGAPPEPEQVTAADEERVAEVLGESAPTATMCWWVARRYGLSAKTMLSDAGVRAALREDAAMREELLAVAGQLAPFLPEFGEAAELLRMSEAASALVLDRASGRGFRVRFDGVGDNFQLHTLLADALVGAQGRGLAGERPDPAWVAAASDGEIDRDSVVTGWWNLVAADGSWVWNEGVPGDVPVVEGERVVVLDEPPYKRTWNSVRRHPHIAGRLEVVEELDGEQAALWWRRAAPGEAMGEAFGGAGSGAQPVGPVAQEPPLTQEPPSHEVAGPAPEAPGPQGSGAAGGPADPVPGEAFAPRPAPTEAIPAVTDAAAPDPVEAAPQPDPGPESADRRPPGADFLPPLPPGVSDSAAWGPNWR</sequence>
<dbReference type="RefSeq" id="WP_179643349.1">
    <property type="nucleotide sequence ID" value="NZ_BAAAYY010000015.1"/>
</dbReference>
<evidence type="ECO:0000313" key="3">
    <source>
        <dbReference type="Proteomes" id="UP000589036"/>
    </source>
</evidence>
<accession>A0A852TVS2</accession>
<comment type="caution">
    <text evidence="2">The sequence shown here is derived from an EMBL/GenBank/DDBJ whole genome shotgun (WGS) entry which is preliminary data.</text>
</comment>
<name>A0A852TVS2_9ACTN</name>
<evidence type="ECO:0000313" key="2">
    <source>
        <dbReference type="EMBL" id="NYE47397.1"/>
    </source>
</evidence>
<keyword evidence="3" id="KW-1185">Reference proteome</keyword>